<evidence type="ECO:0000256" key="4">
    <source>
        <dbReference type="ARBA" id="ARBA00022741"/>
    </source>
</evidence>
<dbReference type="InterPro" id="IPR013155">
    <property type="entry name" value="M/V/L/I-tRNA-synth_anticd-bd"/>
</dbReference>
<dbReference type="GO" id="GO:0004823">
    <property type="term" value="F:leucine-tRNA ligase activity"/>
    <property type="evidence" value="ECO:0007669"/>
    <property type="project" value="UniProtKB-EC"/>
</dbReference>
<dbReference type="SUPFAM" id="SSF47323">
    <property type="entry name" value="Anticodon-binding domain of a subclass of class I aminoacyl-tRNA synthetases"/>
    <property type="match status" value="1"/>
</dbReference>
<evidence type="ECO:0000256" key="3">
    <source>
        <dbReference type="ARBA" id="ARBA00022598"/>
    </source>
</evidence>
<keyword evidence="7" id="KW-0030">Aminoacyl-tRNA synthetase</keyword>
<dbReference type="GO" id="GO:0032543">
    <property type="term" value="P:mitochondrial translation"/>
    <property type="evidence" value="ECO:0007669"/>
    <property type="project" value="TreeGrafter"/>
</dbReference>
<dbReference type="PANTHER" id="PTHR43740:SF2">
    <property type="entry name" value="LEUCINE--TRNA LIGASE, MITOCHONDRIAL"/>
    <property type="match status" value="1"/>
</dbReference>
<sequence>LRFLCAWQLQLHVGPKLGGENGRVGDCVEVSMKISLVPLMVLLSSKIISSQSSPGLPRAAQDVGGLNQAAKSQLSQPAHVLLASGSVAAPQRLSKIDERTNQQQSRTRSEQKNHDSAAPLYHELYEDLNDVSNWADIVNIQRHWIGECNAYRVTLKLYCQEISDYDEQIDLCLGSPSELINGRCVVVKSTHVLNQSKYWNNVGGQSCLKVKCENPVTGELMDVVVTDDYPYDEFTDAHLGLTDVKSSKCIFEDRAEDAKVKIISDEVCSTFDEGQAEFIFQIDEQSQNVLQLLTEKGYHIYPSSHKLRDWVVSRQRYWGTPIPIIHCPNCKTVPVSKQCLPIILPDANGRNHIECGPVYNLAAFPDWVNVRCPVCNSHAKRETDTLDTFFDSSWYFLRYLDAHNRERPFDPSKVEEYMPVDVYVGGKEHATLHLYYARFMNHFLHRLGWVRQKEPFARFLAQGMVMNKAYQIAETAQYIPEERVKKDGAVLREESGKIVTFKWEKMSKSKHNGVNPLAILDEYGRDFTRLLVMANVSPQSFRNWNLDNYKGLQHWINRITWLINMYLKEHSLAVTDRRTLASDSAVDSVSDASLRKKYNFTVRKVSFHLESTHLLNTAISCLQKFTNDLRKCPTETIKQSSEFTRCLRSLIVMLFPFAPHVSAEFWGALSNIPACKNFFPVLQAYP</sequence>
<dbReference type="EC" id="6.1.1.4" evidence="2"/>
<dbReference type="WBParaSite" id="SBAD_0000571901-mRNA-1">
    <property type="protein sequence ID" value="SBAD_0000571901-mRNA-1"/>
    <property type="gene ID" value="SBAD_0000571901"/>
</dbReference>
<dbReference type="GO" id="GO:0005524">
    <property type="term" value="F:ATP binding"/>
    <property type="evidence" value="ECO:0007669"/>
    <property type="project" value="UniProtKB-KW"/>
</dbReference>
<feature type="region of interest" description="Disordered" evidence="9">
    <location>
        <begin position="93"/>
        <end position="116"/>
    </location>
</feature>
<comment type="similarity">
    <text evidence="1">Belongs to the class-I aminoacyl-tRNA synthetase family.</text>
</comment>
<keyword evidence="5" id="KW-0067">ATP-binding</keyword>
<proteinExistence type="inferred from homology"/>
<organism evidence="12">
    <name type="scientific">Soboliphyme baturini</name>
    <dbReference type="NCBI Taxonomy" id="241478"/>
    <lineage>
        <taxon>Eukaryota</taxon>
        <taxon>Metazoa</taxon>
        <taxon>Ecdysozoa</taxon>
        <taxon>Nematoda</taxon>
        <taxon>Enoplea</taxon>
        <taxon>Dorylaimia</taxon>
        <taxon>Dioctophymatida</taxon>
        <taxon>Dioctophymatoidea</taxon>
        <taxon>Soboliphymatidae</taxon>
        <taxon>Soboliphyme</taxon>
    </lineage>
</organism>
<dbReference type="Gene3D" id="3.40.50.620">
    <property type="entry name" value="HUPs"/>
    <property type="match status" value="1"/>
</dbReference>
<keyword evidence="3" id="KW-0436">Ligase</keyword>
<feature type="domain" description="Methionyl/Valyl/Leucyl/Isoleucyl-tRNA synthetase anticodon-binding" evidence="11">
    <location>
        <begin position="592"/>
        <end position="666"/>
    </location>
</feature>
<reference evidence="12" key="1">
    <citation type="submission" date="2016-06" db="UniProtKB">
        <authorList>
            <consortium name="WormBaseParasite"/>
        </authorList>
    </citation>
    <scope>IDENTIFICATION</scope>
</reference>
<dbReference type="Pfam" id="PF08264">
    <property type="entry name" value="Anticodon_1"/>
    <property type="match status" value="1"/>
</dbReference>
<evidence type="ECO:0000256" key="2">
    <source>
        <dbReference type="ARBA" id="ARBA00013164"/>
    </source>
</evidence>
<evidence type="ECO:0000256" key="6">
    <source>
        <dbReference type="ARBA" id="ARBA00022917"/>
    </source>
</evidence>
<evidence type="ECO:0000256" key="9">
    <source>
        <dbReference type="SAM" id="MobiDB-lite"/>
    </source>
</evidence>
<dbReference type="PRINTS" id="PR00985">
    <property type="entry name" value="TRNASYNTHLEU"/>
</dbReference>
<dbReference type="InterPro" id="IPR002300">
    <property type="entry name" value="aa-tRNA-synth_Ia"/>
</dbReference>
<dbReference type="GO" id="GO:0005739">
    <property type="term" value="C:mitochondrion"/>
    <property type="evidence" value="ECO:0007669"/>
    <property type="project" value="TreeGrafter"/>
</dbReference>
<dbReference type="Pfam" id="PF00133">
    <property type="entry name" value="tRNA-synt_1"/>
    <property type="match status" value="1"/>
</dbReference>
<dbReference type="InterPro" id="IPR009080">
    <property type="entry name" value="tRNAsynth_Ia_anticodon-bd"/>
</dbReference>
<dbReference type="AlphaFoldDB" id="A0A183IPF0"/>
<evidence type="ECO:0000256" key="7">
    <source>
        <dbReference type="ARBA" id="ARBA00023146"/>
    </source>
</evidence>
<dbReference type="PANTHER" id="PTHR43740">
    <property type="entry name" value="LEUCYL-TRNA SYNTHETASE"/>
    <property type="match status" value="1"/>
</dbReference>
<keyword evidence="4" id="KW-0547">Nucleotide-binding</keyword>
<dbReference type="InterPro" id="IPR014729">
    <property type="entry name" value="Rossmann-like_a/b/a_fold"/>
</dbReference>
<evidence type="ECO:0000256" key="5">
    <source>
        <dbReference type="ARBA" id="ARBA00022840"/>
    </source>
</evidence>
<comment type="catalytic activity">
    <reaction evidence="8">
        <text>tRNA(Leu) + L-leucine + ATP = L-leucyl-tRNA(Leu) + AMP + diphosphate</text>
        <dbReference type="Rhea" id="RHEA:11688"/>
        <dbReference type="Rhea" id="RHEA-COMP:9613"/>
        <dbReference type="Rhea" id="RHEA-COMP:9622"/>
        <dbReference type="ChEBI" id="CHEBI:30616"/>
        <dbReference type="ChEBI" id="CHEBI:33019"/>
        <dbReference type="ChEBI" id="CHEBI:57427"/>
        <dbReference type="ChEBI" id="CHEBI:78442"/>
        <dbReference type="ChEBI" id="CHEBI:78494"/>
        <dbReference type="ChEBI" id="CHEBI:456215"/>
        <dbReference type="EC" id="6.1.1.4"/>
    </reaction>
</comment>
<dbReference type="InterPro" id="IPR002302">
    <property type="entry name" value="Leu-tRNA-ligase"/>
</dbReference>
<evidence type="ECO:0000256" key="8">
    <source>
        <dbReference type="ARBA" id="ARBA00047469"/>
    </source>
</evidence>
<accession>A0A183IPF0</accession>
<protein>
    <recommendedName>
        <fullName evidence="2">leucine--tRNA ligase</fullName>
        <ecNumber evidence="2">6.1.1.4</ecNumber>
    </recommendedName>
</protein>
<dbReference type="FunFam" id="1.10.730.10:FF:000002">
    <property type="entry name" value="Leucine--tRNA ligase"/>
    <property type="match status" value="1"/>
</dbReference>
<evidence type="ECO:0000313" key="12">
    <source>
        <dbReference type="WBParaSite" id="SBAD_0000571901-mRNA-1"/>
    </source>
</evidence>
<dbReference type="Gene3D" id="1.10.730.10">
    <property type="entry name" value="Isoleucyl-tRNA Synthetase, Domain 1"/>
    <property type="match status" value="1"/>
</dbReference>
<keyword evidence="6" id="KW-0648">Protein biosynthesis</keyword>
<dbReference type="GO" id="GO:0006429">
    <property type="term" value="P:leucyl-tRNA aminoacylation"/>
    <property type="evidence" value="ECO:0007669"/>
    <property type="project" value="InterPro"/>
</dbReference>
<feature type="domain" description="Aminoacyl-tRNA synthetase class Ia" evidence="10">
    <location>
        <begin position="306"/>
        <end position="468"/>
    </location>
</feature>
<evidence type="ECO:0000259" key="11">
    <source>
        <dbReference type="Pfam" id="PF08264"/>
    </source>
</evidence>
<evidence type="ECO:0000259" key="10">
    <source>
        <dbReference type="Pfam" id="PF00133"/>
    </source>
</evidence>
<evidence type="ECO:0000256" key="1">
    <source>
        <dbReference type="ARBA" id="ARBA00005594"/>
    </source>
</evidence>
<dbReference type="SUPFAM" id="SSF52374">
    <property type="entry name" value="Nucleotidylyl transferase"/>
    <property type="match status" value="1"/>
</dbReference>
<name>A0A183IPF0_9BILA</name>